<dbReference type="OrthoDB" id="10636793at2759"/>
<gene>
    <name evidence="2" type="ORF">NEZAVI_LOCUS3002</name>
</gene>
<dbReference type="Proteomes" id="UP001152798">
    <property type="component" value="Chromosome 1"/>
</dbReference>
<sequence length="125" mass="13687">MVHLNDKDQSGDDVDDSWLSSDDSSEDEGSREGSPHSSSTSVSSLSEFTPSPPSSPVTISFLKRSQPPPPFRAKRMRLLPPRTESAGVSGPFIVRLLPEEEINEDLKIIRESLKNLKPSPSNGKK</sequence>
<protein>
    <submittedName>
        <fullName evidence="2">Uncharacterized protein</fullName>
    </submittedName>
</protein>
<proteinExistence type="predicted"/>
<evidence type="ECO:0000256" key="1">
    <source>
        <dbReference type="SAM" id="MobiDB-lite"/>
    </source>
</evidence>
<feature type="region of interest" description="Disordered" evidence="1">
    <location>
        <begin position="1"/>
        <end position="88"/>
    </location>
</feature>
<feature type="compositionally biased region" description="Basic and acidic residues" evidence="1">
    <location>
        <begin position="1"/>
        <end position="10"/>
    </location>
</feature>
<name>A0A9P0E1J6_NEZVI</name>
<organism evidence="2 3">
    <name type="scientific">Nezara viridula</name>
    <name type="common">Southern green stink bug</name>
    <name type="synonym">Cimex viridulus</name>
    <dbReference type="NCBI Taxonomy" id="85310"/>
    <lineage>
        <taxon>Eukaryota</taxon>
        <taxon>Metazoa</taxon>
        <taxon>Ecdysozoa</taxon>
        <taxon>Arthropoda</taxon>
        <taxon>Hexapoda</taxon>
        <taxon>Insecta</taxon>
        <taxon>Pterygota</taxon>
        <taxon>Neoptera</taxon>
        <taxon>Paraneoptera</taxon>
        <taxon>Hemiptera</taxon>
        <taxon>Heteroptera</taxon>
        <taxon>Panheteroptera</taxon>
        <taxon>Pentatomomorpha</taxon>
        <taxon>Pentatomoidea</taxon>
        <taxon>Pentatomidae</taxon>
        <taxon>Pentatominae</taxon>
        <taxon>Nezara</taxon>
    </lineage>
</organism>
<keyword evidence="3" id="KW-1185">Reference proteome</keyword>
<dbReference type="AlphaFoldDB" id="A0A9P0E1J6"/>
<feature type="compositionally biased region" description="Low complexity" evidence="1">
    <location>
        <begin position="35"/>
        <end position="49"/>
    </location>
</feature>
<evidence type="ECO:0000313" key="3">
    <source>
        <dbReference type="Proteomes" id="UP001152798"/>
    </source>
</evidence>
<reference evidence="2" key="1">
    <citation type="submission" date="2022-01" db="EMBL/GenBank/DDBJ databases">
        <authorList>
            <person name="King R."/>
        </authorList>
    </citation>
    <scope>NUCLEOTIDE SEQUENCE</scope>
</reference>
<accession>A0A9P0E1J6</accession>
<evidence type="ECO:0000313" key="2">
    <source>
        <dbReference type="EMBL" id="CAH1392124.1"/>
    </source>
</evidence>
<dbReference type="EMBL" id="OV725077">
    <property type="protein sequence ID" value="CAH1392124.1"/>
    <property type="molecule type" value="Genomic_DNA"/>
</dbReference>